<organism evidence="2 3">
    <name type="scientific">Heyndrickxia acidicola</name>
    <dbReference type="NCBI Taxonomy" id="209389"/>
    <lineage>
        <taxon>Bacteria</taxon>
        <taxon>Bacillati</taxon>
        <taxon>Bacillota</taxon>
        <taxon>Bacilli</taxon>
        <taxon>Bacillales</taxon>
        <taxon>Bacillaceae</taxon>
        <taxon>Heyndrickxia</taxon>
    </lineage>
</organism>
<proteinExistence type="predicted"/>
<keyword evidence="3" id="KW-1185">Reference proteome</keyword>
<dbReference type="EMBL" id="JARMAB010000004">
    <property type="protein sequence ID" value="MED1201916.1"/>
    <property type="molecule type" value="Genomic_DNA"/>
</dbReference>
<gene>
    <name evidence="2" type="ORF">P4T90_02295</name>
</gene>
<dbReference type="InterPro" id="IPR029058">
    <property type="entry name" value="AB_hydrolase_fold"/>
</dbReference>
<dbReference type="InterPro" id="IPR022742">
    <property type="entry name" value="Hydrolase_4"/>
</dbReference>
<feature type="domain" description="Serine aminopeptidase S33" evidence="1">
    <location>
        <begin position="28"/>
        <end position="293"/>
    </location>
</feature>
<sequence length="315" mass="36049">MRSSTFWLKMSDNYDVYVKKWMYKEEETPRAIIQVSHGMAEHIERYGGVAEYLTSKGLIVYGNDHRGHGKTGEKAGVFGHFADNEGFERAVLDLKEITEYIKCEFPNIPIFLFGHSMGSFLARSYVQKYGQEMFGVILSGTGGNPGMAGRLGKLIALMEMKRKGPKASSPFLDKLVFGSYNKGIHQVKTKYDWLSRDQSEVEKYINDLYCGQICTSGFFYDLLSGLEAIHKEEYIRNIPKDLPFYFLSGSNDPVGGKTKGVLKVIKQFQNNGVKNIEYTFFPEGRHEMLNETNKEEVYQSILTWILKQLNRKKIE</sequence>
<dbReference type="PANTHER" id="PTHR11614">
    <property type="entry name" value="PHOSPHOLIPASE-RELATED"/>
    <property type="match status" value="1"/>
</dbReference>
<protein>
    <submittedName>
        <fullName evidence="2">Lysophospholipase</fullName>
    </submittedName>
</protein>
<dbReference type="Proteomes" id="UP001341444">
    <property type="component" value="Unassembled WGS sequence"/>
</dbReference>
<evidence type="ECO:0000259" key="1">
    <source>
        <dbReference type="Pfam" id="PF12146"/>
    </source>
</evidence>
<reference evidence="2 3" key="1">
    <citation type="submission" date="2023-03" db="EMBL/GenBank/DDBJ databases">
        <title>Bacillus Genome Sequencing.</title>
        <authorList>
            <person name="Dunlap C."/>
        </authorList>
    </citation>
    <scope>NUCLEOTIDE SEQUENCE [LARGE SCALE GENOMIC DNA]</scope>
    <source>
        <strain evidence="2 3">B-23453</strain>
    </source>
</reference>
<dbReference type="SUPFAM" id="SSF53474">
    <property type="entry name" value="alpha/beta-Hydrolases"/>
    <property type="match status" value="1"/>
</dbReference>
<evidence type="ECO:0000313" key="2">
    <source>
        <dbReference type="EMBL" id="MED1201916.1"/>
    </source>
</evidence>
<dbReference type="Pfam" id="PF12146">
    <property type="entry name" value="Hydrolase_4"/>
    <property type="match status" value="1"/>
</dbReference>
<dbReference type="RefSeq" id="WP_066264444.1">
    <property type="nucleotide sequence ID" value="NZ_JARMAB010000004.1"/>
</dbReference>
<comment type="caution">
    <text evidence="2">The sequence shown here is derived from an EMBL/GenBank/DDBJ whole genome shotgun (WGS) entry which is preliminary data.</text>
</comment>
<evidence type="ECO:0000313" key="3">
    <source>
        <dbReference type="Proteomes" id="UP001341444"/>
    </source>
</evidence>
<accession>A0ABU6MBA4</accession>
<dbReference type="InterPro" id="IPR051044">
    <property type="entry name" value="MAG_DAG_Lipase"/>
</dbReference>
<dbReference type="Gene3D" id="3.40.50.1820">
    <property type="entry name" value="alpha/beta hydrolase"/>
    <property type="match status" value="1"/>
</dbReference>
<name>A0ABU6MBA4_9BACI</name>